<name>A0A2G6KEN4_9BACT</name>
<dbReference type="InterPro" id="IPR051340">
    <property type="entry name" value="Haloalkane_dehalogenase"/>
</dbReference>
<dbReference type="SUPFAM" id="SSF53474">
    <property type="entry name" value="alpha/beta-Hydrolases"/>
    <property type="match status" value="1"/>
</dbReference>
<evidence type="ECO:0000313" key="4">
    <source>
        <dbReference type="Proteomes" id="UP000230821"/>
    </source>
</evidence>
<feature type="domain" description="AB hydrolase-1" evidence="2">
    <location>
        <begin position="38"/>
        <end position="283"/>
    </location>
</feature>
<keyword evidence="1 3" id="KW-0378">Hydrolase</keyword>
<organism evidence="3 4">
    <name type="scientific">candidate division KSB3 bacterium</name>
    <dbReference type="NCBI Taxonomy" id="2044937"/>
    <lineage>
        <taxon>Bacteria</taxon>
        <taxon>candidate division KSB3</taxon>
    </lineage>
</organism>
<comment type="caution">
    <text evidence="3">The sequence shown here is derived from an EMBL/GenBank/DDBJ whole genome shotgun (WGS) entry which is preliminary data.</text>
</comment>
<dbReference type="Proteomes" id="UP000230821">
    <property type="component" value="Unassembled WGS sequence"/>
</dbReference>
<dbReference type="PANTHER" id="PTHR42977:SF3">
    <property type="entry name" value="AB HYDROLASE-1 DOMAIN-CONTAINING PROTEIN"/>
    <property type="match status" value="1"/>
</dbReference>
<accession>A0A2G6KEN4</accession>
<protein>
    <submittedName>
        <fullName evidence="3">Alpha/beta hydrolase</fullName>
    </submittedName>
</protein>
<dbReference type="PANTHER" id="PTHR42977">
    <property type="entry name" value="HYDROLASE-RELATED"/>
    <property type="match status" value="1"/>
</dbReference>
<dbReference type="AlphaFoldDB" id="A0A2G6KEN4"/>
<proteinExistence type="predicted"/>
<dbReference type="InterPro" id="IPR000073">
    <property type="entry name" value="AB_hydrolase_1"/>
</dbReference>
<dbReference type="InterPro" id="IPR029058">
    <property type="entry name" value="AB_hydrolase_fold"/>
</dbReference>
<evidence type="ECO:0000259" key="2">
    <source>
        <dbReference type="Pfam" id="PF12697"/>
    </source>
</evidence>
<evidence type="ECO:0000256" key="1">
    <source>
        <dbReference type="ARBA" id="ARBA00022801"/>
    </source>
</evidence>
<gene>
    <name evidence="3" type="ORF">CSA56_12425</name>
</gene>
<sequence>MLDTSPFRHLYPFDSHWLDLDGIRYHYLDEGPRDAACLVLLHGNPTWSFYYRTLIPELSQQYRVIVPDHIGCGLSDKPQRYLYTLEQHIRNLERLLKDLDVRTVTLALHDWGGAIGMGYATHHYEHIKQFIIFNTAAFFVPVLPFRIAVCRIPVLGKLLVQGVNGFARGALHFATSQPRRFTKAVKAGYLAPYNSWGNRIATHQFVKDIPMEARHPTRRILDRITKELPRFRNHRMVIFWGAKDFCFTVGDFLPEWQKRFPEAEVHVFEDAGHYVVEDAHERILPRLLKFLNE</sequence>
<dbReference type="Pfam" id="PF12697">
    <property type="entry name" value="Abhydrolase_6"/>
    <property type="match status" value="1"/>
</dbReference>
<evidence type="ECO:0000313" key="3">
    <source>
        <dbReference type="EMBL" id="PIE33269.1"/>
    </source>
</evidence>
<reference evidence="3 4" key="1">
    <citation type="submission" date="2017-10" db="EMBL/GenBank/DDBJ databases">
        <title>Novel microbial diversity and functional potential in the marine mammal oral microbiome.</title>
        <authorList>
            <person name="Dudek N.K."/>
            <person name="Sun C.L."/>
            <person name="Burstein D."/>
            <person name="Kantor R.S."/>
            <person name="Aliaga Goltsman D.S."/>
            <person name="Bik E.M."/>
            <person name="Thomas B.C."/>
            <person name="Banfield J.F."/>
            <person name="Relman D.A."/>
        </authorList>
    </citation>
    <scope>NUCLEOTIDE SEQUENCE [LARGE SCALE GENOMIC DNA]</scope>
    <source>
        <strain evidence="3">DOLJORAL78_47_16</strain>
    </source>
</reference>
<dbReference type="Gene3D" id="3.40.50.1820">
    <property type="entry name" value="alpha/beta hydrolase"/>
    <property type="match status" value="1"/>
</dbReference>
<dbReference type="GO" id="GO:0004301">
    <property type="term" value="F:epoxide hydrolase activity"/>
    <property type="evidence" value="ECO:0007669"/>
    <property type="project" value="TreeGrafter"/>
</dbReference>
<dbReference type="EMBL" id="PDSK01000101">
    <property type="protein sequence ID" value="PIE33269.1"/>
    <property type="molecule type" value="Genomic_DNA"/>
</dbReference>